<dbReference type="Pfam" id="PF01841">
    <property type="entry name" value="Transglut_core"/>
    <property type="match status" value="1"/>
</dbReference>
<evidence type="ECO:0000313" key="3">
    <source>
        <dbReference type="EMBL" id="MBL4938258.1"/>
    </source>
</evidence>
<dbReference type="SUPFAM" id="SSF54001">
    <property type="entry name" value="Cysteine proteinases"/>
    <property type="match status" value="1"/>
</dbReference>
<proteinExistence type="predicted"/>
<keyword evidence="1" id="KW-1133">Transmembrane helix</keyword>
<feature type="transmembrane region" description="Helical" evidence="1">
    <location>
        <begin position="7"/>
        <end position="26"/>
    </location>
</feature>
<gene>
    <name evidence="3" type="ORF">JK636_21330</name>
</gene>
<dbReference type="InterPro" id="IPR002931">
    <property type="entry name" value="Transglutaminase-like"/>
</dbReference>
<feature type="transmembrane region" description="Helical" evidence="1">
    <location>
        <begin position="38"/>
        <end position="55"/>
    </location>
</feature>
<dbReference type="InterPro" id="IPR038765">
    <property type="entry name" value="Papain-like_cys_pep_sf"/>
</dbReference>
<dbReference type="PANTHER" id="PTHR33490">
    <property type="entry name" value="BLR5614 PROTEIN-RELATED"/>
    <property type="match status" value="1"/>
</dbReference>
<name>A0ABS1TJW4_9CLOT</name>
<evidence type="ECO:0000256" key="1">
    <source>
        <dbReference type="SAM" id="Phobius"/>
    </source>
</evidence>
<reference evidence="3 4" key="1">
    <citation type="submission" date="2021-01" db="EMBL/GenBank/DDBJ databases">
        <title>Genome public.</title>
        <authorList>
            <person name="Liu C."/>
            <person name="Sun Q."/>
        </authorList>
    </citation>
    <scope>NUCLEOTIDE SEQUENCE [LARGE SCALE GENOMIC DNA]</scope>
    <source>
        <strain evidence="3 4">YIM B02515</strain>
    </source>
</reference>
<feature type="transmembrane region" description="Helical" evidence="1">
    <location>
        <begin position="148"/>
        <end position="167"/>
    </location>
</feature>
<evidence type="ECO:0000313" key="4">
    <source>
        <dbReference type="Proteomes" id="UP000632377"/>
    </source>
</evidence>
<evidence type="ECO:0000259" key="2">
    <source>
        <dbReference type="SMART" id="SM00460"/>
    </source>
</evidence>
<dbReference type="SMART" id="SM00460">
    <property type="entry name" value="TGc"/>
    <property type="match status" value="1"/>
</dbReference>
<accession>A0ABS1TJW4</accession>
<organism evidence="3 4">
    <name type="scientific">Clostridium rhizosphaerae</name>
    <dbReference type="NCBI Taxonomy" id="2803861"/>
    <lineage>
        <taxon>Bacteria</taxon>
        <taxon>Bacillati</taxon>
        <taxon>Bacillota</taxon>
        <taxon>Clostridia</taxon>
        <taxon>Eubacteriales</taxon>
        <taxon>Clostridiaceae</taxon>
        <taxon>Clostridium</taxon>
    </lineage>
</organism>
<dbReference type="RefSeq" id="WP_202750981.1">
    <property type="nucleotide sequence ID" value="NZ_JAESWC010000018.1"/>
</dbReference>
<keyword evidence="4" id="KW-1185">Reference proteome</keyword>
<dbReference type="Gene3D" id="3.10.620.30">
    <property type="match status" value="1"/>
</dbReference>
<keyword evidence="1" id="KW-0812">Transmembrane</keyword>
<keyword evidence="1" id="KW-0472">Membrane</keyword>
<protein>
    <submittedName>
        <fullName evidence="3">Transglutaminase domain-containing protein</fullName>
    </submittedName>
</protein>
<dbReference type="PANTHER" id="PTHR33490:SF3">
    <property type="entry name" value="CONSERVED INTEGRAL MEMBRANE PROTEIN"/>
    <property type="match status" value="1"/>
</dbReference>
<dbReference type="EMBL" id="JAESWC010000018">
    <property type="protein sequence ID" value="MBL4938258.1"/>
    <property type="molecule type" value="Genomic_DNA"/>
</dbReference>
<dbReference type="Proteomes" id="UP000632377">
    <property type="component" value="Unassembled WGS sequence"/>
</dbReference>
<sequence length="393" mass="44639">MRINPITLILIFAFAYPILKGFMFKFSSHNLKSDIREAGGNISFILSLIFGVYFSKKIFIEHNSIIYTKLSELIPVNILDYIEDNTVIFYVVVVPIMIFCFYKVISLIIEGINHLTLYPLVNVLEKVIETKGSMFKRVSGAFFQLPRAVGYILFITLVFNILAIFNVPGKYNKYLEDSKAYNYLCKEVVIPVTNSSIARELPNILDNSFKVVIKDADTQNTGLTNLQNAGSKRVVVYYNGVTLDEGVKSNSKIDTFAKEIGSKGTTSKEKARLLYNWVGSNINYDQDKAEKVLNNDFDIKSGAIPTFQTKKGICFDYACLYAAMARANGLKVRIVTGEGFNGVSWVSHAWNQVYIPEEKKWINLDPTFFKGGNYFNSKRFDMDHRNEKIAGEW</sequence>
<feature type="transmembrane region" description="Helical" evidence="1">
    <location>
        <begin position="87"/>
        <end position="109"/>
    </location>
</feature>
<comment type="caution">
    <text evidence="3">The sequence shown here is derived from an EMBL/GenBank/DDBJ whole genome shotgun (WGS) entry which is preliminary data.</text>
</comment>
<feature type="domain" description="Transglutaminase-like" evidence="2">
    <location>
        <begin position="306"/>
        <end position="368"/>
    </location>
</feature>